<dbReference type="RefSeq" id="WP_145232202.1">
    <property type="nucleotide sequence ID" value="NZ_CP036343.1"/>
</dbReference>
<protein>
    <submittedName>
        <fullName evidence="3">Putative HTH-type transcriptional regulator YddM</fullName>
    </submittedName>
</protein>
<proteinExistence type="predicted"/>
<dbReference type="Pfam" id="PF01381">
    <property type="entry name" value="HTH_3"/>
    <property type="match status" value="1"/>
</dbReference>
<name>A0A517VMP6_9PLAN</name>
<dbReference type="Gene3D" id="1.10.260.40">
    <property type="entry name" value="lambda repressor-like DNA-binding domains"/>
    <property type="match status" value="1"/>
</dbReference>
<evidence type="ECO:0000256" key="1">
    <source>
        <dbReference type="ARBA" id="ARBA00023125"/>
    </source>
</evidence>
<dbReference type="EMBL" id="CP036343">
    <property type="protein sequence ID" value="QDT94287.1"/>
    <property type="molecule type" value="Genomic_DNA"/>
</dbReference>
<keyword evidence="4" id="KW-1185">Reference proteome</keyword>
<keyword evidence="1" id="KW-0238">DNA-binding</keyword>
<dbReference type="KEGG" id="gax:Pan161_59820"/>
<feature type="domain" description="HTH cro/C1-type" evidence="2">
    <location>
        <begin position="7"/>
        <end position="61"/>
    </location>
</feature>
<dbReference type="InterPro" id="IPR013430">
    <property type="entry name" value="Toxin_antidote_HigA"/>
</dbReference>
<dbReference type="PROSITE" id="PS50943">
    <property type="entry name" value="HTH_CROC1"/>
    <property type="match status" value="1"/>
</dbReference>
<sequence>MTPGEIIKTKLADKGWTQDDLSKILGRPLQTINEIITGKKSITPETATGLAFAFGDDPEMWMRTENAYRLSLVKSDPAVSARARLFDVAPVKEMEGRNWIRKSETVDELEQELCSFFGVRDLNSEPQINVSTRRSVQEAFLNAPQRAWCFRAKQLAKLLPAAEFSQSAFNKGVEKLRQLAAWPEETRKVSRVLSEMGIRFVIVQQLKKTRIDGAALWLDENSPVIALSLRYDRIDSFWHTLTHELSHVKHKDSNTVDIDLVGEKRRSLAELDQIELRADREAASTLIPSEVLDDFVSRTSPLYSRVKINQFANRIRIHPGIIVGQLQHRGELSYSTHRPLLVKVRDIVTSECMTDGWGHCLSIKD</sequence>
<dbReference type="PANTHER" id="PTHR36924:SF1">
    <property type="entry name" value="ANTITOXIN HIGA-1"/>
    <property type="match status" value="1"/>
</dbReference>
<dbReference type="InterPro" id="IPR010982">
    <property type="entry name" value="Lambda_DNA-bd_dom_sf"/>
</dbReference>
<dbReference type="SUPFAM" id="SSF47413">
    <property type="entry name" value="lambda repressor-like DNA-binding domains"/>
    <property type="match status" value="1"/>
</dbReference>
<dbReference type="AlphaFoldDB" id="A0A517VMP6"/>
<dbReference type="SMART" id="SM00530">
    <property type="entry name" value="HTH_XRE"/>
    <property type="match status" value="1"/>
</dbReference>
<reference evidence="3 4" key="1">
    <citation type="submission" date="2019-02" db="EMBL/GenBank/DDBJ databases">
        <title>Deep-cultivation of Planctomycetes and their phenomic and genomic characterization uncovers novel biology.</title>
        <authorList>
            <person name="Wiegand S."/>
            <person name="Jogler M."/>
            <person name="Boedeker C."/>
            <person name="Pinto D."/>
            <person name="Vollmers J."/>
            <person name="Rivas-Marin E."/>
            <person name="Kohn T."/>
            <person name="Peeters S.H."/>
            <person name="Heuer A."/>
            <person name="Rast P."/>
            <person name="Oberbeckmann S."/>
            <person name="Bunk B."/>
            <person name="Jeske O."/>
            <person name="Meyerdierks A."/>
            <person name="Storesund J.E."/>
            <person name="Kallscheuer N."/>
            <person name="Luecker S."/>
            <person name="Lage O.M."/>
            <person name="Pohl T."/>
            <person name="Merkel B.J."/>
            <person name="Hornburger P."/>
            <person name="Mueller R.-W."/>
            <person name="Bruemmer F."/>
            <person name="Labrenz M."/>
            <person name="Spormann A.M."/>
            <person name="Op den Camp H."/>
            <person name="Overmann J."/>
            <person name="Amann R."/>
            <person name="Jetten M.S.M."/>
            <person name="Mascher T."/>
            <person name="Medema M.H."/>
            <person name="Devos D.P."/>
            <person name="Kaster A.-K."/>
            <person name="Ovreas L."/>
            <person name="Rohde M."/>
            <person name="Galperin M.Y."/>
            <person name="Jogler C."/>
        </authorList>
    </citation>
    <scope>NUCLEOTIDE SEQUENCE [LARGE SCALE GENOMIC DNA]</scope>
    <source>
        <strain evidence="3 4">Pan161</strain>
    </source>
</reference>
<organism evidence="3 4">
    <name type="scientific">Gimesia algae</name>
    <dbReference type="NCBI Taxonomy" id="2527971"/>
    <lineage>
        <taxon>Bacteria</taxon>
        <taxon>Pseudomonadati</taxon>
        <taxon>Planctomycetota</taxon>
        <taxon>Planctomycetia</taxon>
        <taxon>Planctomycetales</taxon>
        <taxon>Planctomycetaceae</taxon>
        <taxon>Gimesia</taxon>
    </lineage>
</organism>
<dbReference type="InterPro" id="IPR001387">
    <property type="entry name" value="Cro/C1-type_HTH"/>
</dbReference>
<evidence type="ECO:0000313" key="3">
    <source>
        <dbReference type="EMBL" id="QDT94287.1"/>
    </source>
</evidence>
<gene>
    <name evidence="3" type="primary">yddM</name>
    <name evidence="3" type="ORF">Pan161_59820</name>
</gene>
<accession>A0A517VMP6</accession>
<dbReference type="CDD" id="cd00093">
    <property type="entry name" value="HTH_XRE"/>
    <property type="match status" value="1"/>
</dbReference>
<dbReference type="PANTHER" id="PTHR36924">
    <property type="entry name" value="ANTITOXIN HIGA-1"/>
    <property type="match status" value="1"/>
</dbReference>
<dbReference type="OrthoDB" id="9796786at2"/>
<dbReference type="Proteomes" id="UP000316855">
    <property type="component" value="Chromosome"/>
</dbReference>
<evidence type="ECO:0000313" key="4">
    <source>
        <dbReference type="Proteomes" id="UP000316855"/>
    </source>
</evidence>
<evidence type="ECO:0000259" key="2">
    <source>
        <dbReference type="PROSITE" id="PS50943"/>
    </source>
</evidence>
<dbReference type="GO" id="GO:0003677">
    <property type="term" value="F:DNA binding"/>
    <property type="evidence" value="ECO:0007669"/>
    <property type="project" value="UniProtKB-KW"/>
</dbReference>